<evidence type="ECO:0000256" key="1">
    <source>
        <dbReference type="SAM" id="Coils"/>
    </source>
</evidence>
<proteinExistence type="predicted"/>
<evidence type="ECO:0000313" key="3">
    <source>
        <dbReference type="Proteomes" id="UP000004621"/>
    </source>
</evidence>
<dbReference type="Gene3D" id="1.20.1460.20">
    <property type="match status" value="1"/>
</dbReference>
<accession>A0A9W5MYI4</accession>
<comment type="caution">
    <text evidence="2">The sequence shown here is derived from an EMBL/GenBank/DDBJ whole genome shotgun (WGS) entry which is preliminary data.</text>
</comment>
<evidence type="ECO:0000313" key="2">
    <source>
        <dbReference type="EMBL" id="EFC51185.1"/>
    </source>
</evidence>
<protein>
    <recommendedName>
        <fullName evidence="4">BZIP transcription factor</fullName>
    </recommendedName>
</protein>
<evidence type="ECO:0008006" key="4">
    <source>
        <dbReference type="Google" id="ProtNLM"/>
    </source>
</evidence>
<organism evidence="2 3">
    <name type="scientific">Neisseria subflava NJ9703</name>
    <dbReference type="NCBI Taxonomy" id="546268"/>
    <lineage>
        <taxon>Bacteria</taxon>
        <taxon>Pseudomonadati</taxon>
        <taxon>Pseudomonadota</taxon>
        <taxon>Betaproteobacteria</taxon>
        <taxon>Neisseriales</taxon>
        <taxon>Neisseriaceae</taxon>
        <taxon>Neisseria</taxon>
    </lineage>
</organism>
<dbReference type="EMBL" id="ACEO02000013">
    <property type="protein sequence ID" value="EFC51185.1"/>
    <property type="molecule type" value="Genomic_DNA"/>
</dbReference>
<name>A0A9W5MYI4_NEISU</name>
<keyword evidence="1" id="KW-0175">Coiled coil</keyword>
<reference evidence="2 3" key="1">
    <citation type="submission" date="2010-01" db="EMBL/GenBank/DDBJ databases">
        <authorList>
            <person name="Weinstock G."/>
            <person name="Sodergren E."/>
            <person name="Clifton S."/>
            <person name="Fulton L."/>
            <person name="Fulton B."/>
            <person name="Courtney L."/>
            <person name="Fronick C."/>
            <person name="Harrison M."/>
            <person name="Strong C."/>
            <person name="Farmer C."/>
            <person name="Delahaunty K."/>
            <person name="Markovic C."/>
            <person name="Hall O."/>
            <person name="Minx P."/>
            <person name="Tomlinson C."/>
            <person name="Mitreva M."/>
            <person name="Nelson J."/>
            <person name="Hou S."/>
            <person name="Wollam A."/>
            <person name="Pepin K.H."/>
            <person name="Johnson M."/>
            <person name="Bhonagiri V."/>
            <person name="Nash W.E."/>
            <person name="Warren W."/>
            <person name="Chinwalla A."/>
            <person name="Mardis E.R."/>
            <person name="Wilson R.K."/>
        </authorList>
    </citation>
    <scope>NUCLEOTIDE SEQUENCE [LARGE SCALE GENOMIC DNA]</scope>
    <source>
        <strain evidence="2 3">NJ9703</strain>
    </source>
</reference>
<dbReference type="Proteomes" id="UP000004621">
    <property type="component" value="Unassembled WGS sequence"/>
</dbReference>
<sequence length="118" mass="13682">MAAIRPSEGKHMNQSLNNLEINVYQLVQKFETLVSENRRLNEEIDRLKLEQEQQKRQHDAAIDELSEALLVQVGKLKEDLQSKIDNLTAEKENYRNALAQSADQIRSLITRLPQETQQ</sequence>
<gene>
    <name evidence="2" type="ORF">NEISUBOT_05356</name>
</gene>
<feature type="coiled-coil region" evidence="1">
    <location>
        <begin position="30"/>
        <end position="104"/>
    </location>
</feature>
<dbReference type="AlphaFoldDB" id="A0A9W5MYI4"/>